<reference evidence="1 2" key="1">
    <citation type="submission" date="2013-11" db="EMBL/GenBank/DDBJ databases">
        <title>The Genome Sequence of Phytophthora parasitica P1976.</title>
        <authorList>
            <consortium name="The Broad Institute Genomics Platform"/>
            <person name="Russ C."/>
            <person name="Tyler B."/>
            <person name="Panabieres F."/>
            <person name="Shan W."/>
            <person name="Tripathy S."/>
            <person name="Grunwald N."/>
            <person name="Machado M."/>
            <person name="Johnson C.S."/>
            <person name="Walker B."/>
            <person name="Young S."/>
            <person name="Zeng Q."/>
            <person name="Gargeya S."/>
            <person name="Fitzgerald M."/>
            <person name="Haas B."/>
            <person name="Abouelleil A."/>
            <person name="Allen A.W."/>
            <person name="Alvarado L."/>
            <person name="Arachchi H.M."/>
            <person name="Berlin A.M."/>
            <person name="Chapman S.B."/>
            <person name="Gainer-Dewar J."/>
            <person name="Goldberg J."/>
            <person name="Griggs A."/>
            <person name="Gujja S."/>
            <person name="Hansen M."/>
            <person name="Howarth C."/>
            <person name="Imamovic A."/>
            <person name="Ireland A."/>
            <person name="Larimer J."/>
            <person name="McCowan C."/>
            <person name="Murphy C."/>
            <person name="Pearson M."/>
            <person name="Poon T.W."/>
            <person name="Priest M."/>
            <person name="Roberts A."/>
            <person name="Saif S."/>
            <person name="Shea T."/>
            <person name="Sisk P."/>
            <person name="Sykes S."/>
            <person name="Wortman J."/>
            <person name="Nusbaum C."/>
            <person name="Birren B."/>
        </authorList>
    </citation>
    <scope>NUCLEOTIDE SEQUENCE [LARGE SCALE GENOMIC DNA]</scope>
    <source>
        <strain evidence="1 2">P1976</strain>
    </source>
</reference>
<evidence type="ECO:0000313" key="1">
    <source>
        <dbReference type="EMBL" id="ETO84634.1"/>
    </source>
</evidence>
<dbReference type="PANTHER" id="PTHR34615:SF1">
    <property type="entry name" value="PX DOMAIN-CONTAINING PROTEIN"/>
    <property type="match status" value="1"/>
</dbReference>
<protein>
    <recommendedName>
        <fullName evidence="3">DDE Tnp4 domain-containing protein</fullName>
    </recommendedName>
</protein>
<evidence type="ECO:0000313" key="2">
    <source>
        <dbReference type="Proteomes" id="UP000028582"/>
    </source>
</evidence>
<proteinExistence type="predicted"/>
<evidence type="ECO:0008006" key="3">
    <source>
        <dbReference type="Google" id="ProtNLM"/>
    </source>
</evidence>
<gene>
    <name evidence="1" type="ORF">F444_01481</name>
</gene>
<organism evidence="1 2">
    <name type="scientific">Phytophthora nicotianae P1976</name>
    <dbReference type="NCBI Taxonomy" id="1317066"/>
    <lineage>
        <taxon>Eukaryota</taxon>
        <taxon>Sar</taxon>
        <taxon>Stramenopiles</taxon>
        <taxon>Oomycota</taxon>
        <taxon>Peronosporomycetes</taxon>
        <taxon>Peronosporales</taxon>
        <taxon>Peronosporaceae</taxon>
        <taxon>Phytophthora</taxon>
    </lineage>
</organism>
<dbReference type="PANTHER" id="PTHR34615">
    <property type="entry name" value="PX DOMAIN-CONTAINING PROTEIN"/>
    <property type="match status" value="1"/>
</dbReference>
<dbReference type="EMBL" id="ANJA01000271">
    <property type="protein sequence ID" value="ETO84634.1"/>
    <property type="molecule type" value="Genomic_DNA"/>
</dbReference>
<comment type="caution">
    <text evidence="1">The sequence shown here is derived from an EMBL/GenBank/DDBJ whole genome shotgun (WGS) entry which is preliminary data.</text>
</comment>
<accession>A0A081B0H3</accession>
<dbReference type="Proteomes" id="UP000028582">
    <property type="component" value="Unassembled WGS sequence"/>
</dbReference>
<dbReference type="OrthoDB" id="126950at2759"/>
<sequence length="235" mass="26919">MSRIQEEVVQDVLLLVRELTSGLRRRYKTAYLYGIWKKVLLENNTTLAAAIYPYLSAESPPEATRRVPINSNALSNNHCIERFRFDKLQIVDLVTRFLIEGIRTRERTAATGVEGFCIVLYKLAVPIRWVDLDDFYGRDSSGLSNIFLHMLAILDDKFSRLLHFKHKYAAENLQAYADAVFDTDGDLQNVWAFIDGTVRGIRRTLPRLIKRDGKFMSQKADSTGISGNMLLSIKR</sequence>
<name>A0A081B0H3_PHYNI</name>
<dbReference type="AlphaFoldDB" id="A0A081B0H3"/>